<sequence length="793" mass="86985">MYFPYSAMAALCPDNSQVCTTSSPTGQTYLEEDGGRGCASAGSIVSVLLRSFHLASHRGAGRSCGTRVELCGNDPHGSQSLQRTARICSRALGLRARALQKLPGAGGLVATGSRSYRGSQVGFRGSRALIPKPRRCHRPQLCGNVHHQMALKFFSACQPKLQPLGGDLKATGSTVGSGPILMLFPAAGLKIVDPLVAPVRAGTDVSRKRVDLAIWSPGTAGFNTQVIRWALPWTVPAALQRQFPWFLPAPNGLGTMAYTSSNVVQAMTAAFRLSSTEEGTSKRWPIEDLYDRDWTLGDVEYPDPQGHVLTGNVSRSMVDHPADPVQLTSYDNDWLVEHLTPRLRDFIISRFQPDLITEPKFVASIGKYVGAKYLQTSGSFISDAKKVISGLVKLHSEFIYKQVLAYPWMVQRLLQAAVILLQGHQLLNLKRFGSQSWLKKATLSIIAGPMAESTILDSRDVCNSSDEKGDRFLPEDLVDADTAGLGSVRELPAAMEHVQWTKAARRRRRSSMHLWRRRTQAAEFIQAMYRQRVQQRRDEGPTEFLSLLRCFGSVCDMPSLGFILDDGGRIAEVTCAGVVRAGGGPTSFSARGSLPTTKPAQKTAVPVSSSRRSSALGHPALLPQKGDAVRLVPGVHEEDQISTCLKVAAEACRRTWQRRCRVAKQEADNSEGALQKELLEEDRAKIVEEDNWRLLEMSRRKQSLRGQCQLLKACCFRLWWCLGTELPGLDVVAPAEQDDTQAVDPCPLSGCRFPKTGGMLRFQAQLFHGFAEALSRRVESKGSAHFHVSQGAP</sequence>
<reference evidence="2" key="1">
    <citation type="submission" date="2021-02" db="EMBL/GenBank/DDBJ databases">
        <authorList>
            <person name="Dougan E. K."/>
            <person name="Rhodes N."/>
            <person name="Thang M."/>
            <person name="Chan C."/>
        </authorList>
    </citation>
    <scope>NUCLEOTIDE SEQUENCE</scope>
</reference>
<dbReference type="AlphaFoldDB" id="A0A812SNU2"/>
<comment type="caution">
    <text evidence="2">The sequence shown here is derived from an EMBL/GenBank/DDBJ whole genome shotgun (WGS) entry which is preliminary data.</text>
</comment>
<feature type="region of interest" description="Disordered" evidence="1">
    <location>
        <begin position="589"/>
        <end position="619"/>
    </location>
</feature>
<accession>A0A812SNU2</accession>
<dbReference type="Proteomes" id="UP000604046">
    <property type="component" value="Unassembled WGS sequence"/>
</dbReference>
<name>A0A812SNU2_9DINO</name>
<protein>
    <submittedName>
        <fullName evidence="2">Uncharacterized protein</fullName>
    </submittedName>
</protein>
<evidence type="ECO:0000313" key="2">
    <source>
        <dbReference type="EMBL" id="CAE7483501.1"/>
    </source>
</evidence>
<keyword evidence="3" id="KW-1185">Reference proteome</keyword>
<dbReference type="EMBL" id="CAJNDS010002457">
    <property type="protein sequence ID" value="CAE7483501.1"/>
    <property type="molecule type" value="Genomic_DNA"/>
</dbReference>
<proteinExistence type="predicted"/>
<feature type="compositionally biased region" description="Polar residues" evidence="1">
    <location>
        <begin position="589"/>
        <end position="600"/>
    </location>
</feature>
<evidence type="ECO:0000256" key="1">
    <source>
        <dbReference type="SAM" id="MobiDB-lite"/>
    </source>
</evidence>
<organism evidence="2 3">
    <name type="scientific">Symbiodinium natans</name>
    <dbReference type="NCBI Taxonomy" id="878477"/>
    <lineage>
        <taxon>Eukaryota</taxon>
        <taxon>Sar</taxon>
        <taxon>Alveolata</taxon>
        <taxon>Dinophyceae</taxon>
        <taxon>Suessiales</taxon>
        <taxon>Symbiodiniaceae</taxon>
        <taxon>Symbiodinium</taxon>
    </lineage>
</organism>
<evidence type="ECO:0000313" key="3">
    <source>
        <dbReference type="Proteomes" id="UP000604046"/>
    </source>
</evidence>
<gene>
    <name evidence="2" type="ORF">SNAT2548_LOCUS27138</name>
</gene>